<sequence>MAEFKKNPAAPYELADLPSNPATEDSDVDSNGGSPIPKKHQHQLNLQSRASHLVSHTLCLASCILMPHILYLTPCILASHTFTPRILYPRASHPVSSRLTSHIFVSRIPYLAPRALTPHNLPLCNLYLICCNPQSSRAS</sequence>
<feature type="region of interest" description="Disordered" evidence="1">
    <location>
        <begin position="1"/>
        <end position="44"/>
    </location>
</feature>
<accession>A0A9P6DVE3</accession>
<comment type="caution">
    <text evidence="2">The sequence shown here is derived from an EMBL/GenBank/DDBJ whole genome shotgun (WGS) entry which is preliminary data.</text>
</comment>
<evidence type="ECO:0000313" key="3">
    <source>
        <dbReference type="Proteomes" id="UP000886523"/>
    </source>
</evidence>
<organism evidence="2 3">
    <name type="scientific">Hydnum rufescens UP504</name>
    <dbReference type="NCBI Taxonomy" id="1448309"/>
    <lineage>
        <taxon>Eukaryota</taxon>
        <taxon>Fungi</taxon>
        <taxon>Dikarya</taxon>
        <taxon>Basidiomycota</taxon>
        <taxon>Agaricomycotina</taxon>
        <taxon>Agaricomycetes</taxon>
        <taxon>Cantharellales</taxon>
        <taxon>Hydnaceae</taxon>
        <taxon>Hydnum</taxon>
    </lineage>
</organism>
<reference evidence="2" key="1">
    <citation type="journal article" date="2020" name="Nat. Commun.">
        <title>Large-scale genome sequencing of mycorrhizal fungi provides insights into the early evolution of symbiotic traits.</title>
        <authorList>
            <person name="Miyauchi S."/>
            <person name="Kiss E."/>
            <person name="Kuo A."/>
            <person name="Drula E."/>
            <person name="Kohler A."/>
            <person name="Sanchez-Garcia M."/>
            <person name="Morin E."/>
            <person name="Andreopoulos B."/>
            <person name="Barry K.W."/>
            <person name="Bonito G."/>
            <person name="Buee M."/>
            <person name="Carver A."/>
            <person name="Chen C."/>
            <person name="Cichocki N."/>
            <person name="Clum A."/>
            <person name="Culley D."/>
            <person name="Crous P.W."/>
            <person name="Fauchery L."/>
            <person name="Girlanda M."/>
            <person name="Hayes R.D."/>
            <person name="Keri Z."/>
            <person name="LaButti K."/>
            <person name="Lipzen A."/>
            <person name="Lombard V."/>
            <person name="Magnuson J."/>
            <person name="Maillard F."/>
            <person name="Murat C."/>
            <person name="Nolan M."/>
            <person name="Ohm R.A."/>
            <person name="Pangilinan J."/>
            <person name="Pereira M.F."/>
            <person name="Perotto S."/>
            <person name="Peter M."/>
            <person name="Pfister S."/>
            <person name="Riley R."/>
            <person name="Sitrit Y."/>
            <person name="Stielow J.B."/>
            <person name="Szollosi G."/>
            <person name="Zifcakova L."/>
            <person name="Stursova M."/>
            <person name="Spatafora J.W."/>
            <person name="Tedersoo L."/>
            <person name="Vaario L.M."/>
            <person name="Yamada A."/>
            <person name="Yan M."/>
            <person name="Wang P."/>
            <person name="Xu J."/>
            <person name="Bruns T."/>
            <person name="Baldrian P."/>
            <person name="Vilgalys R."/>
            <person name="Dunand C."/>
            <person name="Henrissat B."/>
            <person name="Grigoriev I.V."/>
            <person name="Hibbett D."/>
            <person name="Nagy L.G."/>
            <person name="Martin F.M."/>
        </authorList>
    </citation>
    <scope>NUCLEOTIDE SEQUENCE</scope>
    <source>
        <strain evidence="2">UP504</strain>
    </source>
</reference>
<evidence type="ECO:0000256" key="1">
    <source>
        <dbReference type="SAM" id="MobiDB-lite"/>
    </source>
</evidence>
<name>A0A9P6DVE3_9AGAM</name>
<protein>
    <submittedName>
        <fullName evidence="2">Uncharacterized protein</fullName>
    </submittedName>
</protein>
<dbReference type="Proteomes" id="UP000886523">
    <property type="component" value="Unassembled WGS sequence"/>
</dbReference>
<dbReference type="AlphaFoldDB" id="A0A9P6DVE3"/>
<dbReference type="EMBL" id="MU128998">
    <property type="protein sequence ID" value="KAF9511585.1"/>
    <property type="molecule type" value="Genomic_DNA"/>
</dbReference>
<gene>
    <name evidence="2" type="ORF">BS47DRAFT_1394977</name>
</gene>
<proteinExistence type="predicted"/>
<evidence type="ECO:0000313" key="2">
    <source>
        <dbReference type="EMBL" id="KAF9511585.1"/>
    </source>
</evidence>
<keyword evidence="3" id="KW-1185">Reference proteome</keyword>